<feature type="repeat" description="RCC1" evidence="1">
    <location>
        <begin position="316"/>
        <end position="365"/>
    </location>
</feature>
<dbReference type="PROSITE" id="PS00626">
    <property type="entry name" value="RCC1_2"/>
    <property type="match status" value="1"/>
</dbReference>
<dbReference type="Pfam" id="PF00415">
    <property type="entry name" value="RCC1"/>
    <property type="match status" value="1"/>
</dbReference>
<comment type="caution">
    <text evidence="3">The sequence shown here is derived from an EMBL/GenBank/DDBJ whole genome shotgun (WGS) entry which is preliminary data.</text>
</comment>
<evidence type="ECO:0000313" key="4">
    <source>
        <dbReference type="Proteomes" id="UP001196413"/>
    </source>
</evidence>
<dbReference type="AlphaFoldDB" id="A0AAD5QUV2"/>
<evidence type="ECO:0000313" key="3">
    <source>
        <dbReference type="EMBL" id="KAJ1365683.1"/>
    </source>
</evidence>
<dbReference type="EMBL" id="JAHQIW010005325">
    <property type="protein sequence ID" value="KAJ1365683.1"/>
    <property type="molecule type" value="Genomic_DNA"/>
</dbReference>
<dbReference type="SUPFAM" id="SSF50985">
    <property type="entry name" value="RCC1/BLIP-II"/>
    <property type="match status" value="1"/>
</dbReference>
<dbReference type="Proteomes" id="UP001196413">
    <property type="component" value="Unassembled WGS sequence"/>
</dbReference>
<gene>
    <name evidence="3" type="ORF">KIN20_026093</name>
</gene>
<proteinExistence type="predicted"/>
<keyword evidence="4" id="KW-1185">Reference proteome</keyword>
<dbReference type="InterPro" id="IPR000408">
    <property type="entry name" value="Reg_chr_condens"/>
</dbReference>
<dbReference type="PANTHER" id="PTHR46849">
    <property type="entry name" value="RCC1 DOMAIN-CONTAINING PROTEIN 1"/>
    <property type="match status" value="1"/>
</dbReference>
<organism evidence="3 4">
    <name type="scientific">Parelaphostrongylus tenuis</name>
    <name type="common">Meningeal worm</name>
    <dbReference type="NCBI Taxonomy" id="148309"/>
    <lineage>
        <taxon>Eukaryota</taxon>
        <taxon>Metazoa</taxon>
        <taxon>Ecdysozoa</taxon>
        <taxon>Nematoda</taxon>
        <taxon>Chromadorea</taxon>
        <taxon>Rhabditida</taxon>
        <taxon>Rhabditina</taxon>
        <taxon>Rhabditomorpha</taxon>
        <taxon>Strongyloidea</taxon>
        <taxon>Metastrongylidae</taxon>
        <taxon>Parelaphostrongylus</taxon>
    </lineage>
</organism>
<dbReference type="PANTHER" id="PTHR46849:SF1">
    <property type="entry name" value="RCC1 DOMAIN-CONTAINING PROTEIN 1"/>
    <property type="match status" value="1"/>
</dbReference>
<accession>A0AAD5QUV2</accession>
<dbReference type="Gene3D" id="2.130.10.30">
    <property type="entry name" value="Regulator of chromosome condensation 1/beta-lactamase-inhibitor protein II"/>
    <property type="match status" value="1"/>
</dbReference>
<dbReference type="Pfam" id="PF13540">
    <property type="entry name" value="RCC1_2"/>
    <property type="match status" value="1"/>
</dbReference>
<sequence length="419" mass="46755">MRVLWSACGAVVRGALRRTRGHWFDLALMAHQAIHPSGVNECIPGLTMTHGVLPLHRFSAASPLGQVWDQLDTRFTDLVGRDGLGMWKIRMHFDEICVNEDYFEISFPLLRTWIKVNVAGRILDLCATHNFVAVVTNEEIFIAHKDKLQEPLGCVYRKGATLNLEFEPSSWKSIVEVPFTQRTLCNDWCKEKKPPSDVILTATASTIYLISNIKDSSMLVRLFNEATYLSSDVIRPSVVQMPEELVIVMVASGYDHSIFLTDKGAVYALGTGSRGELGIGLVPRVNELTWLEALEGLNTVAIAAAGWHSAALTDDGDVYLWGWNHRGQLGDQKEKVEFYPSPLDIQLRIVRVALGEHFTSLWVAEDEEEPSITMGSKKIGMPALHLSYCTESPVKEPGEISSPSNDDRTELEILGEYEE</sequence>
<dbReference type="PROSITE" id="PS50012">
    <property type="entry name" value="RCC1_3"/>
    <property type="match status" value="2"/>
</dbReference>
<dbReference type="InterPro" id="IPR009091">
    <property type="entry name" value="RCC1/BLIP-II"/>
</dbReference>
<reference evidence="3" key="1">
    <citation type="submission" date="2021-06" db="EMBL/GenBank/DDBJ databases">
        <title>Parelaphostrongylus tenuis whole genome reference sequence.</title>
        <authorList>
            <person name="Garwood T.J."/>
            <person name="Larsen P.A."/>
            <person name="Fountain-Jones N.M."/>
            <person name="Garbe J.R."/>
            <person name="Macchietto M.G."/>
            <person name="Kania S.A."/>
            <person name="Gerhold R.W."/>
            <person name="Richards J.E."/>
            <person name="Wolf T.M."/>
        </authorList>
    </citation>
    <scope>NUCLEOTIDE SEQUENCE</scope>
    <source>
        <strain evidence="3">MNPRO001-30</strain>
        <tissue evidence="3">Meninges</tissue>
    </source>
</reference>
<protein>
    <submittedName>
        <fullName evidence="3">Uncharacterized protein</fullName>
    </submittedName>
</protein>
<name>A0AAD5QUV2_PARTN</name>
<dbReference type="InterPro" id="IPR052830">
    <property type="entry name" value="RCC1_domain-containing"/>
</dbReference>
<feature type="repeat" description="RCC1" evidence="1">
    <location>
        <begin position="264"/>
        <end position="315"/>
    </location>
</feature>
<feature type="region of interest" description="Disordered" evidence="2">
    <location>
        <begin position="392"/>
        <end position="419"/>
    </location>
</feature>
<evidence type="ECO:0000256" key="1">
    <source>
        <dbReference type="PROSITE-ProRule" id="PRU00235"/>
    </source>
</evidence>
<evidence type="ECO:0000256" key="2">
    <source>
        <dbReference type="SAM" id="MobiDB-lite"/>
    </source>
</evidence>
<dbReference type="PRINTS" id="PR00633">
    <property type="entry name" value="RCCNDNSATION"/>
</dbReference>